<gene>
    <name evidence="3" type="ORF">LTRI10_LOCUS22473</name>
</gene>
<evidence type="ECO:0000256" key="1">
    <source>
        <dbReference type="SAM" id="MobiDB-lite"/>
    </source>
</evidence>
<evidence type="ECO:0000313" key="4">
    <source>
        <dbReference type="Proteomes" id="UP001497516"/>
    </source>
</evidence>
<dbReference type="InterPro" id="IPR001878">
    <property type="entry name" value="Znf_CCHC"/>
</dbReference>
<feature type="domain" description="CCHC-type" evidence="2">
    <location>
        <begin position="73"/>
        <end position="89"/>
    </location>
</feature>
<dbReference type="SMART" id="SM00343">
    <property type="entry name" value="ZnF_C2HC"/>
    <property type="match status" value="2"/>
</dbReference>
<name>A0AAV2E5Y5_9ROSI</name>
<accession>A0AAV2E5Y5</accession>
<keyword evidence="4" id="KW-1185">Reference proteome</keyword>
<dbReference type="SUPFAM" id="SSF57756">
    <property type="entry name" value="Retrovirus zinc finger-like domains"/>
    <property type="match status" value="1"/>
</dbReference>
<dbReference type="Gene3D" id="4.10.60.10">
    <property type="entry name" value="Zinc finger, CCHC-type"/>
    <property type="match status" value="1"/>
</dbReference>
<proteinExistence type="predicted"/>
<feature type="compositionally biased region" description="Low complexity" evidence="1">
    <location>
        <begin position="139"/>
        <end position="160"/>
    </location>
</feature>
<dbReference type="InterPro" id="IPR036875">
    <property type="entry name" value="Znf_CCHC_sf"/>
</dbReference>
<feature type="region of interest" description="Disordered" evidence="1">
    <location>
        <begin position="135"/>
        <end position="160"/>
    </location>
</feature>
<reference evidence="3 4" key="1">
    <citation type="submission" date="2024-04" db="EMBL/GenBank/DDBJ databases">
        <authorList>
            <person name="Fracassetti M."/>
        </authorList>
    </citation>
    <scope>NUCLEOTIDE SEQUENCE [LARGE SCALE GENOMIC DNA]</scope>
</reference>
<dbReference type="Proteomes" id="UP001497516">
    <property type="component" value="Chromosome 4"/>
</dbReference>
<evidence type="ECO:0000259" key="2">
    <source>
        <dbReference type="SMART" id="SM00343"/>
    </source>
</evidence>
<organism evidence="3 4">
    <name type="scientific">Linum trigynum</name>
    <dbReference type="NCBI Taxonomy" id="586398"/>
    <lineage>
        <taxon>Eukaryota</taxon>
        <taxon>Viridiplantae</taxon>
        <taxon>Streptophyta</taxon>
        <taxon>Embryophyta</taxon>
        <taxon>Tracheophyta</taxon>
        <taxon>Spermatophyta</taxon>
        <taxon>Magnoliopsida</taxon>
        <taxon>eudicotyledons</taxon>
        <taxon>Gunneridae</taxon>
        <taxon>Pentapetalae</taxon>
        <taxon>rosids</taxon>
        <taxon>fabids</taxon>
        <taxon>Malpighiales</taxon>
        <taxon>Linaceae</taxon>
        <taxon>Linum</taxon>
    </lineage>
</organism>
<sequence length="160" mass="17037">MKLRPEFEAIRASLLHRQVATIEEALGELTREETRLRSQSLLDNSAPGDSVFAVGRGGSEKPQFQQGDTSTLTCHFCQEGGHIQPHCKRRNICIYCKRSGHIILECKSLARRSKTGSSSSAGGSRFSGDNRGAGGSSYALAVAPSPSAGSSSSPLTPDMV</sequence>
<dbReference type="GO" id="GO:0008270">
    <property type="term" value="F:zinc ion binding"/>
    <property type="evidence" value="ECO:0007669"/>
    <property type="project" value="InterPro"/>
</dbReference>
<dbReference type="GO" id="GO:0003676">
    <property type="term" value="F:nucleic acid binding"/>
    <property type="evidence" value="ECO:0007669"/>
    <property type="project" value="InterPro"/>
</dbReference>
<dbReference type="AlphaFoldDB" id="A0AAV2E5Y5"/>
<evidence type="ECO:0000313" key="3">
    <source>
        <dbReference type="EMBL" id="CAL1381068.1"/>
    </source>
</evidence>
<dbReference type="EMBL" id="OZ034817">
    <property type="protein sequence ID" value="CAL1381068.1"/>
    <property type="molecule type" value="Genomic_DNA"/>
</dbReference>
<feature type="domain" description="CCHC-type" evidence="2">
    <location>
        <begin position="92"/>
        <end position="108"/>
    </location>
</feature>
<protein>
    <recommendedName>
        <fullName evidence="2">CCHC-type domain-containing protein</fullName>
    </recommendedName>
</protein>